<reference evidence="2 3" key="1">
    <citation type="journal article" date="2019" name="Int. J. Syst. Evol. Microbiol.">
        <title>The Global Catalogue of Microorganisms (GCM) 10K type strain sequencing project: providing services to taxonomists for standard genome sequencing and annotation.</title>
        <authorList>
            <consortium name="The Broad Institute Genomics Platform"/>
            <consortium name="The Broad Institute Genome Sequencing Center for Infectious Disease"/>
            <person name="Wu L."/>
            <person name="Ma J."/>
        </authorList>
    </citation>
    <scope>NUCLEOTIDE SEQUENCE [LARGE SCALE GENOMIC DNA]</scope>
    <source>
        <strain evidence="2 3">JCM 14902</strain>
    </source>
</reference>
<evidence type="ECO:0000313" key="2">
    <source>
        <dbReference type="EMBL" id="GAA1973923.1"/>
    </source>
</evidence>
<evidence type="ECO:0000313" key="3">
    <source>
        <dbReference type="Proteomes" id="UP001500326"/>
    </source>
</evidence>
<organism evidence="2 3">
    <name type="scientific">Microbacterium pumilum</name>
    <dbReference type="NCBI Taxonomy" id="344165"/>
    <lineage>
        <taxon>Bacteria</taxon>
        <taxon>Bacillati</taxon>
        <taxon>Actinomycetota</taxon>
        <taxon>Actinomycetes</taxon>
        <taxon>Micrococcales</taxon>
        <taxon>Microbacteriaceae</taxon>
        <taxon>Microbacterium</taxon>
    </lineage>
</organism>
<dbReference type="Proteomes" id="UP001500326">
    <property type="component" value="Unassembled WGS sequence"/>
</dbReference>
<protein>
    <submittedName>
        <fullName evidence="2">DUF1080 domain-containing protein</fullName>
    </submittedName>
</protein>
<name>A0ABN2RSB4_9MICO</name>
<gene>
    <name evidence="2" type="ORF">GCM10009777_02770</name>
</gene>
<dbReference type="Pfam" id="PF06439">
    <property type="entry name" value="3keto-disac_hyd"/>
    <property type="match status" value="1"/>
</dbReference>
<keyword evidence="3" id="KW-1185">Reference proteome</keyword>
<comment type="caution">
    <text evidence="2">The sequence shown here is derived from an EMBL/GenBank/DDBJ whole genome shotgun (WGS) entry which is preliminary data.</text>
</comment>
<dbReference type="InterPro" id="IPR010496">
    <property type="entry name" value="AL/BT2_dom"/>
</dbReference>
<accession>A0ABN2RSB4</accession>
<sequence>MDAGRLDEGLVSLFDGESLAGWHTAPRTYGTLWPGGPEVGEVLPLADGYFDDAVEFEAVWAVVDGAIEGRQDPRKRGFGGYLVTDQTYGDFELILEMRPDWPADTGVMLRRSSDSWAGYQVLVDHRESGSIGGFFGHGIAPFHAVPFALNVERDDSGEPIGLIEDDPATSVEPFTEDKRDLLVEAGSAAEFLAAWKWDDWNELRVRMTGAKPRISTWVNGVPVATLDAATLEYPHYDADAALELLGTRGHIALEVHDNDPLVGEKRWAPTSACRWRNIRIREL</sequence>
<evidence type="ECO:0000259" key="1">
    <source>
        <dbReference type="Pfam" id="PF06439"/>
    </source>
</evidence>
<dbReference type="EMBL" id="BAAAOH010000001">
    <property type="protein sequence ID" value="GAA1973923.1"/>
    <property type="molecule type" value="Genomic_DNA"/>
</dbReference>
<dbReference type="Gene3D" id="2.60.120.560">
    <property type="entry name" value="Exo-inulinase, domain 1"/>
    <property type="match status" value="1"/>
</dbReference>
<feature type="domain" description="3-keto-alpha-glucoside-1,2-lyase/3-keto-2-hydroxy-glucal hydratase" evidence="1">
    <location>
        <begin position="10"/>
        <end position="281"/>
    </location>
</feature>
<dbReference type="RefSeq" id="WP_344057801.1">
    <property type="nucleotide sequence ID" value="NZ_BAAAOH010000001.1"/>
</dbReference>
<proteinExistence type="predicted"/>